<dbReference type="Proteomes" id="UP000735302">
    <property type="component" value="Unassembled WGS sequence"/>
</dbReference>
<reference evidence="10 11" key="1">
    <citation type="journal article" date="2021" name="Elife">
        <title>Chloroplast acquisition without the gene transfer in kleptoplastic sea slugs, Plakobranchus ocellatus.</title>
        <authorList>
            <person name="Maeda T."/>
            <person name="Takahashi S."/>
            <person name="Yoshida T."/>
            <person name="Shimamura S."/>
            <person name="Takaki Y."/>
            <person name="Nagai Y."/>
            <person name="Toyoda A."/>
            <person name="Suzuki Y."/>
            <person name="Arimoto A."/>
            <person name="Ishii H."/>
            <person name="Satoh N."/>
            <person name="Nishiyama T."/>
            <person name="Hasebe M."/>
            <person name="Maruyama T."/>
            <person name="Minagawa J."/>
            <person name="Obokata J."/>
            <person name="Shigenobu S."/>
        </authorList>
    </citation>
    <scope>NUCLEOTIDE SEQUENCE [LARGE SCALE GENOMIC DNA]</scope>
</reference>
<evidence type="ECO:0000256" key="8">
    <source>
        <dbReference type="ARBA" id="ARBA00023163"/>
    </source>
</evidence>
<evidence type="ECO:0000256" key="1">
    <source>
        <dbReference type="ARBA" id="ARBA00004123"/>
    </source>
</evidence>
<evidence type="ECO:0000256" key="4">
    <source>
        <dbReference type="ARBA" id="ARBA00014872"/>
    </source>
</evidence>
<proteinExistence type="inferred from homology"/>
<dbReference type="GO" id="GO:0031047">
    <property type="term" value="P:regulatory ncRNA-mediated gene silencing"/>
    <property type="evidence" value="ECO:0007669"/>
    <property type="project" value="UniProtKB-KW"/>
</dbReference>
<evidence type="ECO:0000256" key="9">
    <source>
        <dbReference type="ARBA" id="ARBA00023242"/>
    </source>
</evidence>
<comment type="subcellular location">
    <subcellularLocation>
        <location evidence="2">Cytoplasm</location>
    </subcellularLocation>
    <subcellularLocation>
        <location evidence="1">Nucleus</location>
    </subcellularLocation>
</comment>
<dbReference type="PANTHER" id="PTHR15975">
    <property type="entry name" value="CCR4-NOT TRANSCRIPTION COMPLEX SUBUNIT 11"/>
    <property type="match status" value="1"/>
</dbReference>
<dbReference type="AlphaFoldDB" id="A0AAV3ZP91"/>
<protein>
    <recommendedName>
        <fullName evidence="4">CCR4-NOT transcription complex subunit 11</fullName>
    </recommendedName>
</protein>
<gene>
    <name evidence="10" type="ORF">PoB_002270400</name>
</gene>
<keyword evidence="5" id="KW-0963">Cytoplasm</keyword>
<dbReference type="PANTHER" id="PTHR15975:SF0">
    <property type="entry name" value="CCR4-NOT TRANSCRIPTION COMPLEX SUBUNIT 11"/>
    <property type="match status" value="1"/>
</dbReference>
<evidence type="ECO:0000313" key="11">
    <source>
        <dbReference type="Proteomes" id="UP000735302"/>
    </source>
</evidence>
<keyword evidence="7" id="KW-0943">RNA-mediated gene silencing</keyword>
<dbReference type="EMBL" id="BLXT01002664">
    <property type="protein sequence ID" value="GFN96198.1"/>
    <property type="molecule type" value="Genomic_DNA"/>
</dbReference>
<evidence type="ECO:0000256" key="2">
    <source>
        <dbReference type="ARBA" id="ARBA00004496"/>
    </source>
</evidence>
<keyword evidence="8" id="KW-0804">Transcription</keyword>
<evidence type="ECO:0000256" key="5">
    <source>
        <dbReference type="ARBA" id="ARBA00022490"/>
    </source>
</evidence>
<keyword evidence="11" id="KW-1185">Reference proteome</keyword>
<organism evidence="10 11">
    <name type="scientific">Plakobranchus ocellatus</name>
    <dbReference type="NCBI Taxonomy" id="259542"/>
    <lineage>
        <taxon>Eukaryota</taxon>
        <taxon>Metazoa</taxon>
        <taxon>Spiralia</taxon>
        <taxon>Lophotrochozoa</taxon>
        <taxon>Mollusca</taxon>
        <taxon>Gastropoda</taxon>
        <taxon>Heterobranchia</taxon>
        <taxon>Euthyneura</taxon>
        <taxon>Panpulmonata</taxon>
        <taxon>Sacoglossa</taxon>
        <taxon>Placobranchoidea</taxon>
        <taxon>Plakobranchidae</taxon>
        <taxon>Plakobranchus</taxon>
    </lineage>
</organism>
<dbReference type="GO" id="GO:0005737">
    <property type="term" value="C:cytoplasm"/>
    <property type="evidence" value="ECO:0007669"/>
    <property type="project" value="UniProtKB-SubCell"/>
</dbReference>
<keyword evidence="9" id="KW-0539">Nucleus</keyword>
<dbReference type="GO" id="GO:0005634">
    <property type="term" value="C:nucleus"/>
    <property type="evidence" value="ECO:0007669"/>
    <property type="project" value="UniProtKB-SubCell"/>
</dbReference>
<name>A0AAV3ZP91_9GAST</name>
<keyword evidence="6" id="KW-0805">Transcription regulation</keyword>
<dbReference type="InterPro" id="IPR019312">
    <property type="entry name" value="CNOT11"/>
</dbReference>
<evidence type="ECO:0000313" key="10">
    <source>
        <dbReference type="EMBL" id="GFN96198.1"/>
    </source>
</evidence>
<evidence type="ECO:0000256" key="6">
    <source>
        <dbReference type="ARBA" id="ARBA00023015"/>
    </source>
</evidence>
<accession>A0AAV3ZP91</accession>
<sequence length="226" mass="25260">MLQARKASLIAGEGSVLKMAALTVKELASLLSVLSEDTTQAQNFESLATTFHHYFPNKQEHFKVGQSLVLLLQHRDLLPHPTQKLAAVFILYEMYQSDPVSANPFATVFLNLLQDPAERKEANPYDLQSSIPPVSAPERFFLSNLICRTAKEMLKKTPAEIIQMDVSNKQPMDISQTQLFIVQRQSEMPHSSKTAISCVLADPESKPTRLDNNVTKLQISQALNIL</sequence>
<evidence type="ECO:0000256" key="3">
    <source>
        <dbReference type="ARBA" id="ARBA00008030"/>
    </source>
</evidence>
<comment type="similarity">
    <text evidence="3">Belongs to the CNOT11 family.</text>
</comment>
<comment type="caution">
    <text evidence="10">The sequence shown here is derived from an EMBL/GenBank/DDBJ whole genome shotgun (WGS) entry which is preliminary data.</text>
</comment>
<dbReference type="GO" id="GO:0030014">
    <property type="term" value="C:CCR4-NOT complex"/>
    <property type="evidence" value="ECO:0007669"/>
    <property type="project" value="InterPro"/>
</dbReference>
<evidence type="ECO:0000256" key="7">
    <source>
        <dbReference type="ARBA" id="ARBA00023158"/>
    </source>
</evidence>